<keyword evidence="5" id="KW-0408">Iron</keyword>
<accession>U6LXJ2</accession>
<keyword evidence="9" id="KW-1185">Reference proteome</keyword>
<dbReference type="Proteomes" id="UP000030750">
    <property type="component" value="Unassembled WGS sequence"/>
</dbReference>
<dbReference type="InterPro" id="IPR044862">
    <property type="entry name" value="Pro_4_hyd_alph_FE2OG_OXY"/>
</dbReference>
<feature type="region of interest" description="Disordered" evidence="6">
    <location>
        <begin position="29"/>
        <end position="60"/>
    </location>
</feature>
<feature type="region of interest" description="Disordered" evidence="6">
    <location>
        <begin position="359"/>
        <end position="384"/>
    </location>
</feature>
<dbReference type="PANTHER" id="PTHR10869">
    <property type="entry name" value="PROLYL 4-HYDROXYLASE ALPHA SUBUNIT"/>
    <property type="match status" value="1"/>
</dbReference>
<evidence type="ECO:0000256" key="6">
    <source>
        <dbReference type="SAM" id="MobiDB-lite"/>
    </source>
</evidence>
<sequence>MDFAARPTQGLSPGCKVEGQLDLESAYPAYLGENDSSSEGNNEFSQPQGRSAPTGEMLPIGEAVPEGEHLRTLRVYSKSLPPAPAGTPSGGAPPQATSAVGILSNDGGEGAAGSYRECREVQVLRVFRNPDVMIAPNLITKEHCLHLLKLADGKWTRSKTSIGKTSAPQAAYKTTESQTRTSYSVMLEEAQTPGVESVELLACALAQLPLQHLESLVLVRYAEGEYFAEHHDGGFRPKTVLLYLNDVEDGGYTHFTRLGLKIGPSQGSGALWSNVTPRGEMDFRTVHAGVAPTKGTKYVVNCFFNETVVRHAKPPAPLSLEPPHGIQNPEEQWRGVVSSPSPQMEKNAAKRNVTNAYGQFPSNVEPAKPHQPQQQHQRDTTQNGESLHRLIWGVRDTEAHGGRGGVANLPIPPLKLPSTATACPPTRWLTRAAGGVPLDRRWM</sequence>
<name>U6LXJ2_9EIME</name>
<evidence type="ECO:0000313" key="8">
    <source>
        <dbReference type="EMBL" id="CDJ53963.1"/>
    </source>
</evidence>
<gene>
    <name evidence="8" type="ORF">EBH_0009290</name>
</gene>
<keyword evidence="3" id="KW-0223">Dioxygenase</keyword>
<reference evidence="8" key="1">
    <citation type="submission" date="2013-10" db="EMBL/GenBank/DDBJ databases">
        <title>Genomic analysis of the causative agents of coccidiosis in chickens.</title>
        <authorList>
            <person name="Reid A.J."/>
            <person name="Blake D."/>
            <person name="Billington K."/>
            <person name="Browne H."/>
            <person name="Dunn M."/>
            <person name="Hung S."/>
            <person name="Kawahara F."/>
            <person name="Miranda-Saavedra D."/>
            <person name="Mourier T."/>
            <person name="Nagra H."/>
            <person name="Otto T.D."/>
            <person name="Rawlings N."/>
            <person name="Sanchez A."/>
            <person name="Sanders M."/>
            <person name="Subramaniam C."/>
            <person name="Tay Y."/>
            <person name="Dear P."/>
            <person name="Doerig C."/>
            <person name="Gruber A."/>
            <person name="Parkinson J."/>
            <person name="Shirley M."/>
            <person name="Wan K.L."/>
            <person name="Berriman M."/>
            <person name="Tomley F."/>
            <person name="Pain A."/>
        </authorList>
    </citation>
    <scope>NUCLEOTIDE SEQUENCE [LARGE SCALE GENOMIC DNA]</scope>
    <source>
        <strain evidence="8">Houghton</strain>
    </source>
</reference>
<dbReference type="GO" id="GO:0005783">
    <property type="term" value="C:endoplasmic reticulum"/>
    <property type="evidence" value="ECO:0007669"/>
    <property type="project" value="TreeGrafter"/>
</dbReference>
<dbReference type="Gene3D" id="2.60.120.620">
    <property type="entry name" value="q2cbj1_9rhob like domain"/>
    <property type="match status" value="1"/>
</dbReference>
<dbReference type="InterPro" id="IPR045054">
    <property type="entry name" value="P4HA-like"/>
</dbReference>
<keyword evidence="2" id="KW-0479">Metal-binding</keyword>
<dbReference type="VEuPathDB" id="ToxoDB:EBH_0009290"/>
<evidence type="ECO:0000313" key="9">
    <source>
        <dbReference type="Proteomes" id="UP000030750"/>
    </source>
</evidence>
<protein>
    <submittedName>
        <fullName evidence="8">2OG-Fe(II) oxygenase family protein, putative</fullName>
    </submittedName>
</protein>
<dbReference type="PROSITE" id="PS51471">
    <property type="entry name" value="FE2OG_OXY"/>
    <property type="match status" value="1"/>
</dbReference>
<dbReference type="AlphaFoldDB" id="U6LXJ2"/>
<dbReference type="PANTHER" id="PTHR10869:SF246">
    <property type="entry name" value="TRANSMEMBRANE PROLYL 4-HYDROXYLASE"/>
    <property type="match status" value="1"/>
</dbReference>
<evidence type="ECO:0000259" key="7">
    <source>
        <dbReference type="PROSITE" id="PS51471"/>
    </source>
</evidence>
<feature type="compositionally biased region" description="Polar residues" evidence="6">
    <location>
        <begin position="34"/>
        <end position="51"/>
    </location>
</feature>
<keyword evidence="4" id="KW-0560">Oxidoreductase</keyword>
<proteinExistence type="predicted"/>
<dbReference type="GO" id="GO:0031418">
    <property type="term" value="F:L-ascorbic acid binding"/>
    <property type="evidence" value="ECO:0007669"/>
    <property type="project" value="InterPro"/>
</dbReference>
<reference evidence="8" key="2">
    <citation type="submission" date="2013-10" db="EMBL/GenBank/DDBJ databases">
        <authorList>
            <person name="Aslett M."/>
        </authorList>
    </citation>
    <scope>NUCLEOTIDE SEQUENCE [LARGE SCALE GENOMIC DNA]</scope>
    <source>
        <strain evidence="8">Houghton</strain>
    </source>
</reference>
<evidence type="ECO:0000256" key="1">
    <source>
        <dbReference type="ARBA" id="ARBA00001961"/>
    </source>
</evidence>
<dbReference type="InterPro" id="IPR006620">
    <property type="entry name" value="Pro_4_hyd_alph"/>
</dbReference>
<dbReference type="GO" id="GO:0004656">
    <property type="term" value="F:procollagen-proline 4-dioxygenase activity"/>
    <property type="evidence" value="ECO:0007669"/>
    <property type="project" value="TreeGrafter"/>
</dbReference>
<organism evidence="8 9">
    <name type="scientific">Eimeria brunetti</name>
    <dbReference type="NCBI Taxonomy" id="51314"/>
    <lineage>
        <taxon>Eukaryota</taxon>
        <taxon>Sar</taxon>
        <taxon>Alveolata</taxon>
        <taxon>Apicomplexa</taxon>
        <taxon>Conoidasida</taxon>
        <taxon>Coccidia</taxon>
        <taxon>Eucoccidiorida</taxon>
        <taxon>Eimeriorina</taxon>
        <taxon>Eimeriidae</taxon>
        <taxon>Eimeria</taxon>
    </lineage>
</organism>
<feature type="region of interest" description="Disordered" evidence="6">
    <location>
        <begin position="78"/>
        <end position="111"/>
    </location>
</feature>
<dbReference type="InterPro" id="IPR005123">
    <property type="entry name" value="Oxoglu/Fe-dep_dioxygenase_dom"/>
</dbReference>
<dbReference type="OrthoDB" id="347252at2759"/>
<dbReference type="GO" id="GO:0005506">
    <property type="term" value="F:iron ion binding"/>
    <property type="evidence" value="ECO:0007669"/>
    <property type="project" value="InterPro"/>
</dbReference>
<evidence type="ECO:0000256" key="4">
    <source>
        <dbReference type="ARBA" id="ARBA00023002"/>
    </source>
</evidence>
<dbReference type="EMBL" id="HG713455">
    <property type="protein sequence ID" value="CDJ53963.1"/>
    <property type="molecule type" value="Genomic_DNA"/>
</dbReference>
<feature type="domain" description="Fe2OG dioxygenase" evidence="7">
    <location>
        <begin position="212"/>
        <end position="306"/>
    </location>
</feature>
<evidence type="ECO:0000256" key="5">
    <source>
        <dbReference type="ARBA" id="ARBA00023004"/>
    </source>
</evidence>
<evidence type="ECO:0000256" key="3">
    <source>
        <dbReference type="ARBA" id="ARBA00022964"/>
    </source>
</evidence>
<evidence type="ECO:0000256" key="2">
    <source>
        <dbReference type="ARBA" id="ARBA00022723"/>
    </source>
</evidence>
<comment type="cofactor">
    <cofactor evidence="1">
        <name>L-ascorbate</name>
        <dbReference type="ChEBI" id="CHEBI:38290"/>
    </cofactor>
</comment>
<dbReference type="Pfam" id="PF13640">
    <property type="entry name" value="2OG-FeII_Oxy_3"/>
    <property type="match status" value="1"/>
</dbReference>
<dbReference type="SMART" id="SM00702">
    <property type="entry name" value="P4Hc"/>
    <property type="match status" value="1"/>
</dbReference>